<dbReference type="EMBL" id="JACOOS010000005">
    <property type="protein sequence ID" value="MBC5677138.1"/>
    <property type="molecule type" value="Genomic_DNA"/>
</dbReference>
<name>A0ABR7FPL5_9FIRM</name>
<evidence type="ECO:0000313" key="2">
    <source>
        <dbReference type="Proteomes" id="UP000635828"/>
    </source>
</evidence>
<reference evidence="1 2" key="1">
    <citation type="submission" date="2020-08" db="EMBL/GenBank/DDBJ databases">
        <title>Genome public.</title>
        <authorList>
            <person name="Liu C."/>
            <person name="Sun Q."/>
        </authorList>
    </citation>
    <scope>NUCLEOTIDE SEQUENCE [LARGE SCALE GENOMIC DNA]</scope>
    <source>
        <strain evidence="1 2">NSJ-7</strain>
    </source>
</reference>
<dbReference type="RefSeq" id="WP_095142909.1">
    <property type="nucleotide sequence ID" value="NZ_JACOOS010000005.1"/>
</dbReference>
<comment type="caution">
    <text evidence="1">The sequence shown here is derived from an EMBL/GenBank/DDBJ whole genome shotgun (WGS) entry which is preliminary data.</text>
</comment>
<proteinExistence type="predicted"/>
<accession>A0ABR7FPL5</accession>
<protein>
    <submittedName>
        <fullName evidence="1">Uncharacterized protein</fullName>
    </submittedName>
</protein>
<dbReference type="Proteomes" id="UP000635828">
    <property type="component" value="Unassembled WGS sequence"/>
</dbReference>
<keyword evidence="2" id="KW-1185">Reference proteome</keyword>
<organism evidence="1 2">
    <name type="scientific">Anaerostipes hominis</name>
    <name type="common">ex Liu et al. 2021</name>
    <dbReference type="NCBI Taxonomy" id="2763018"/>
    <lineage>
        <taxon>Bacteria</taxon>
        <taxon>Bacillati</taxon>
        <taxon>Bacillota</taxon>
        <taxon>Clostridia</taxon>
        <taxon>Lachnospirales</taxon>
        <taxon>Lachnospiraceae</taxon>
        <taxon>Anaerostipes</taxon>
    </lineage>
</organism>
<gene>
    <name evidence="1" type="ORF">H8S22_05830</name>
</gene>
<sequence>MRKMHEKLYLRLRKKGISEDKLLYFKDLKNSIDELECMAHIFVNCDLSIDDSIKFFERVNKLSYHSVNQRKTVISCLMTVKDKKEVKKRLWKLFEGPLYLPLSCLYEVLCFFQREDDMQGTLQILERLPYHGEDAERILTSIVSFLYDPCDEKIVDSEVEHVKKYLIYVARTGKPADERISKRDILEFMKAHKTDKWHLWESSKKFYDFLQKENPFLKELDELFHDRTRLSTIPEKEIRQDYPMEAKDQYVIMKNNIQASFLVRRQSAEVNFYAYKGICVRAGKTLQREEKIVGYFMKSKFKILFFFSNAGVYYEAINGKLYPFSIQNLCTIQKVYGELKEVFVGIFSALCRSGGFGRCVANMISDAEPWILKMELSDAVRYRSFEHYFIENYKGAPVLQEKLPEGDSINRHHPEYFYMLLKVRNKIQDKELIKLLSFKEKRIEEQIVTEYKLCLQQNTVEEMLCSIFLGANPWTKRVGGMSATFFEICQRAKIVHKKIRIFYPGRKSLFDEADYLENQIQCRRMGVIKIPRDSVFQKLEKFLPENFMRIRTRKALREICLLYRGIAKDGHDGKINQDKEALFWKPPFLYSFIKKDGAYQLDALYEKGIQIKKSTLKFQKILEEIQLYIEKGVEIL</sequence>
<evidence type="ECO:0000313" key="1">
    <source>
        <dbReference type="EMBL" id="MBC5677138.1"/>
    </source>
</evidence>